<evidence type="ECO:0000313" key="3">
    <source>
        <dbReference type="EMBL" id="CAD8078568.1"/>
    </source>
</evidence>
<dbReference type="Proteomes" id="UP000688137">
    <property type="component" value="Unassembled WGS sequence"/>
</dbReference>
<reference evidence="3" key="1">
    <citation type="submission" date="2021-01" db="EMBL/GenBank/DDBJ databases">
        <authorList>
            <consortium name="Genoscope - CEA"/>
            <person name="William W."/>
        </authorList>
    </citation>
    <scope>NUCLEOTIDE SEQUENCE</scope>
</reference>
<dbReference type="InterPro" id="IPR052275">
    <property type="entry name" value="Mt_Fe-S_assembly_factor"/>
</dbReference>
<dbReference type="PANTHER" id="PTHR46188:SF1">
    <property type="entry name" value="BOLA-LIKE PROTEIN 3"/>
    <property type="match status" value="1"/>
</dbReference>
<evidence type="ECO:0000313" key="4">
    <source>
        <dbReference type="EMBL" id="CAD8078569.1"/>
    </source>
</evidence>
<comment type="similarity">
    <text evidence="1 2">Belongs to the BolA/IbaG family.</text>
</comment>
<proteinExistence type="inferred from homology"/>
<dbReference type="EMBL" id="CAJJDM010000061">
    <property type="protein sequence ID" value="CAD8078569.1"/>
    <property type="molecule type" value="Genomic_DNA"/>
</dbReference>
<evidence type="ECO:0000256" key="2">
    <source>
        <dbReference type="RuleBase" id="RU003860"/>
    </source>
</evidence>
<dbReference type="GO" id="GO:0005759">
    <property type="term" value="C:mitochondrial matrix"/>
    <property type="evidence" value="ECO:0007669"/>
    <property type="project" value="TreeGrafter"/>
</dbReference>
<comment type="caution">
    <text evidence="3">The sequence shown here is derived from an EMBL/GenBank/DDBJ whole genome shotgun (WGS) entry which is preliminary data.</text>
</comment>
<dbReference type="PIRSF" id="PIRSF003113">
    <property type="entry name" value="BolA"/>
    <property type="match status" value="1"/>
</dbReference>
<dbReference type="InterPro" id="IPR002634">
    <property type="entry name" value="BolA"/>
</dbReference>
<accession>A0A8S1MEK6</accession>
<keyword evidence="5" id="KW-1185">Reference proteome</keyword>
<protein>
    <recommendedName>
        <fullName evidence="6">BolA-like protein</fullName>
    </recommendedName>
</protein>
<gene>
    <name evidence="3" type="ORF">PPRIM_AZ9-3.1.T0600133</name>
    <name evidence="4" type="ORF">PPRIM_AZ9-3.1.T0600134</name>
</gene>
<dbReference type="OMA" id="GSMYRIT"/>
<sequence length="86" mass="9702">MLRKVFFKFSQDIEKVMADKLTQVLKATKVEVIDTSGGCGSMYRLEIESPEFQGKSKVKQHQMVVEALKNELVGAHGYTIKTNIPK</sequence>
<evidence type="ECO:0000256" key="1">
    <source>
        <dbReference type="ARBA" id="ARBA00005578"/>
    </source>
</evidence>
<dbReference type="EMBL" id="CAJJDM010000061">
    <property type="protein sequence ID" value="CAD8078568.1"/>
    <property type="molecule type" value="Genomic_DNA"/>
</dbReference>
<dbReference type="AlphaFoldDB" id="A0A8S1MEK6"/>
<name>A0A8S1MEK6_PARPR</name>
<organism evidence="3 5">
    <name type="scientific">Paramecium primaurelia</name>
    <dbReference type="NCBI Taxonomy" id="5886"/>
    <lineage>
        <taxon>Eukaryota</taxon>
        <taxon>Sar</taxon>
        <taxon>Alveolata</taxon>
        <taxon>Ciliophora</taxon>
        <taxon>Intramacronucleata</taxon>
        <taxon>Oligohymenophorea</taxon>
        <taxon>Peniculida</taxon>
        <taxon>Parameciidae</taxon>
        <taxon>Paramecium</taxon>
    </lineage>
</organism>
<evidence type="ECO:0008006" key="6">
    <source>
        <dbReference type="Google" id="ProtNLM"/>
    </source>
</evidence>
<dbReference type="PANTHER" id="PTHR46188">
    <property type="entry name" value="BOLA-LIKE PROTEIN 3"/>
    <property type="match status" value="1"/>
</dbReference>
<dbReference type="Pfam" id="PF01722">
    <property type="entry name" value="BolA"/>
    <property type="match status" value="1"/>
</dbReference>
<evidence type="ECO:0000313" key="5">
    <source>
        <dbReference type="Proteomes" id="UP000688137"/>
    </source>
</evidence>